<organism evidence="2 3">
    <name type="scientific">Cephalotrichum gorgonifer</name>
    <dbReference type="NCBI Taxonomy" id="2041049"/>
    <lineage>
        <taxon>Eukaryota</taxon>
        <taxon>Fungi</taxon>
        <taxon>Dikarya</taxon>
        <taxon>Ascomycota</taxon>
        <taxon>Pezizomycotina</taxon>
        <taxon>Sordariomycetes</taxon>
        <taxon>Hypocreomycetidae</taxon>
        <taxon>Microascales</taxon>
        <taxon>Microascaceae</taxon>
        <taxon>Cephalotrichum</taxon>
    </lineage>
</organism>
<evidence type="ECO:0000313" key="2">
    <source>
        <dbReference type="EMBL" id="SPO06583.1"/>
    </source>
</evidence>
<reference evidence="2" key="1">
    <citation type="submission" date="2018-03" db="EMBL/GenBank/DDBJ databases">
        <authorList>
            <person name="Guldener U."/>
        </authorList>
    </citation>
    <scope>NUCLEOTIDE SEQUENCE</scope>
</reference>
<accession>A0AAE8SZ94</accession>
<keyword evidence="1" id="KW-0732">Signal</keyword>
<feature type="chain" id="PRO_5042139207" description="Secreted protein" evidence="1">
    <location>
        <begin position="26"/>
        <end position="239"/>
    </location>
</feature>
<feature type="signal peptide" evidence="1">
    <location>
        <begin position="1"/>
        <end position="25"/>
    </location>
</feature>
<dbReference type="Proteomes" id="UP001187682">
    <property type="component" value="Unassembled WGS sequence"/>
</dbReference>
<keyword evidence="3" id="KW-1185">Reference proteome</keyword>
<protein>
    <recommendedName>
        <fullName evidence="4">Secreted protein</fullName>
    </recommendedName>
</protein>
<evidence type="ECO:0000313" key="3">
    <source>
        <dbReference type="Proteomes" id="UP001187682"/>
    </source>
</evidence>
<comment type="caution">
    <text evidence="2">The sequence shown here is derived from an EMBL/GenBank/DDBJ whole genome shotgun (WGS) entry which is preliminary data.</text>
</comment>
<dbReference type="EMBL" id="ONZQ02000016">
    <property type="protein sequence ID" value="SPO06583.1"/>
    <property type="molecule type" value="Genomic_DNA"/>
</dbReference>
<proteinExistence type="predicted"/>
<name>A0AAE8SZ94_9PEZI</name>
<gene>
    <name evidence="2" type="ORF">DNG_09273</name>
</gene>
<sequence length="239" mass="26142">MLSSSRIYLLAAAVAALCSTAMGAALPPDSPVVLCTPERETRLVDDPKPHQKYKYVQVTSGVTCDSQGGCEGGAQTVKGTSTEWSVSVTGPRGWISGGFAVSTYEESGEVQTCPADENDRPCVWYRFAHTAYTVQDWYKPCTSLGHGDWEKSGDEYVMASPNSDSKGSGAICARNAQCKSKGHYFWPETPERVDGGPRDFPYSGEVENSMLWPPENSMEFGDQCRTEIFWAARLTMCDK</sequence>
<evidence type="ECO:0008006" key="4">
    <source>
        <dbReference type="Google" id="ProtNLM"/>
    </source>
</evidence>
<evidence type="ECO:0000256" key="1">
    <source>
        <dbReference type="SAM" id="SignalP"/>
    </source>
</evidence>
<dbReference type="AlphaFoldDB" id="A0AAE8SZ94"/>